<keyword evidence="4" id="KW-1185">Reference proteome</keyword>
<dbReference type="RefSeq" id="WP_163964554.1">
    <property type="nucleotide sequence ID" value="NZ_JAAIVB010000048.1"/>
</dbReference>
<dbReference type="Gene3D" id="3.60.15.10">
    <property type="entry name" value="Ribonuclease Z/Hydroxyacylglutathione hydrolase-like"/>
    <property type="match status" value="1"/>
</dbReference>
<proteinExistence type="predicted"/>
<gene>
    <name evidence="3" type="ORF">G3574_14925</name>
</gene>
<dbReference type="InterPro" id="IPR050114">
    <property type="entry name" value="UPF0173_UPF0282_UlaG_hydrolase"/>
</dbReference>
<name>A0A6B3SNW2_9BURK</name>
<dbReference type="Pfam" id="PF12706">
    <property type="entry name" value="Lactamase_B_2"/>
    <property type="match status" value="1"/>
</dbReference>
<feature type="signal peptide" evidence="1">
    <location>
        <begin position="1"/>
        <end position="18"/>
    </location>
</feature>
<comment type="caution">
    <text evidence="3">The sequence shown here is derived from an EMBL/GenBank/DDBJ whole genome shotgun (WGS) entry which is preliminary data.</text>
</comment>
<dbReference type="InterPro" id="IPR001279">
    <property type="entry name" value="Metallo-B-lactamas"/>
</dbReference>
<evidence type="ECO:0000313" key="3">
    <source>
        <dbReference type="EMBL" id="NEX62381.1"/>
    </source>
</evidence>
<sequence length="315" mass="34158">MKPFLLIIACAMSLSACMAGTAPSASQTASPPQQRSEKAGGLRVTFLGVSTLLFDDGETAIMTDGFFSRPAQSELAGQIGPNESRIDRALQRAGVRSLAAVIPVHSHYDHALDSPVVAAKTGALLLGSESTANIARGYRFPEDRIRVVGNGQSMRFGRFTVTMINSAHLPTGFAPGNITEPLEPPSKITDYKLGECYSVLVEHDGRAILVQGSAGFIPGALKDRRADVVYLGIGGLAGTKADYQQEYWHEIVQAVRPKRIIPVHWDNFFKPLDEPLQREPGFDASLRFVRERAAADKVDVQVQEAWQPIDPFSGL</sequence>
<feature type="domain" description="Metallo-beta-lactamase" evidence="2">
    <location>
        <begin position="48"/>
        <end position="264"/>
    </location>
</feature>
<dbReference type="PROSITE" id="PS51257">
    <property type="entry name" value="PROKAR_LIPOPROTEIN"/>
    <property type="match status" value="1"/>
</dbReference>
<evidence type="ECO:0000259" key="2">
    <source>
        <dbReference type="SMART" id="SM00849"/>
    </source>
</evidence>
<accession>A0A6B3SNW2</accession>
<dbReference type="EMBL" id="JAAIVB010000048">
    <property type="protein sequence ID" value="NEX62381.1"/>
    <property type="molecule type" value="Genomic_DNA"/>
</dbReference>
<dbReference type="AlphaFoldDB" id="A0A6B3SNW2"/>
<reference evidence="3 4" key="1">
    <citation type="submission" date="2020-02" db="EMBL/GenBank/DDBJ databases">
        <authorList>
            <person name="Kim M.K."/>
        </authorList>
    </citation>
    <scope>NUCLEOTIDE SEQUENCE [LARGE SCALE GENOMIC DNA]</scope>
    <source>
        <strain evidence="3 4">17J57-3</strain>
    </source>
</reference>
<dbReference type="SUPFAM" id="SSF56281">
    <property type="entry name" value="Metallo-hydrolase/oxidoreductase"/>
    <property type="match status" value="1"/>
</dbReference>
<dbReference type="PANTHER" id="PTHR43546">
    <property type="entry name" value="UPF0173 METAL-DEPENDENT HYDROLASE MJ1163-RELATED"/>
    <property type="match status" value="1"/>
</dbReference>
<feature type="chain" id="PRO_5025681453" evidence="1">
    <location>
        <begin position="19"/>
        <end position="315"/>
    </location>
</feature>
<dbReference type="InterPro" id="IPR036866">
    <property type="entry name" value="RibonucZ/Hydroxyglut_hydro"/>
</dbReference>
<dbReference type="Proteomes" id="UP000482155">
    <property type="component" value="Unassembled WGS sequence"/>
</dbReference>
<dbReference type="GO" id="GO:0016787">
    <property type="term" value="F:hydrolase activity"/>
    <property type="evidence" value="ECO:0007669"/>
    <property type="project" value="UniProtKB-KW"/>
</dbReference>
<evidence type="ECO:0000313" key="4">
    <source>
        <dbReference type="Proteomes" id="UP000482155"/>
    </source>
</evidence>
<dbReference type="PANTHER" id="PTHR43546:SF3">
    <property type="entry name" value="UPF0173 METAL-DEPENDENT HYDROLASE MJ1163"/>
    <property type="match status" value="1"/>
</dbReference>
<keyword evidence="3" id="KW-0378">Hydrolase</keyword>
<keyword evidence="1" id="KW-0732">Signal</keyword>
<evidence type="ECO:0000256" key="1">
    <source>
        <dbReference type="SAM" id="SignalP"/>
    </source>
</evidence>
<organism evidence="3 4">
    <name type="scientific">Noviherbaspirillum galbum</name>
    <dbReference type="NCBI Taxonomy" id="2709383"/>
    <lineage>
        <taxon>Bacteria</taxon>
        <taxon>Pseudomonadati</taxon>
        <taxon>Pseudomonadota</taxon>
        <taxon>Betaproteobacteria</taxon>
        <taxon>Burkholderiales</taxon>
        <taxon>Oxalobacteraceae</taxon>
        <taxon>Noviherbaspirillum</taxon>
    </lineage>
</organism>
<dbReference type="SMART" id="SM00849">
    <property type="entry name" value="Lactamase_B"/>
    <property type="match status" value="1"/>
</dbReference>
<protein>
    <submittedName>
        <fullName evidence="3">MBL fold metallo-hydrolase</fullName>
    </submittedName>
</protein>